<keyword evidence="3" id="KW-1185">Reference proteome</keyword>
<feature type="transmembrane region" description="Helical" evidence="1">
    <location>
        <begin position="25"/>
        <end position="43"/>
    </location>
</feature>
<sequence length="49" mass="5551">MCPLSLIACLSPAFGDGDKQAVSEIMTYVPVSLISLCFYFYYVNKKYFL</sequence>
<accession>A0A2L2XCU3</accession>
<proteinExistence type="predicted"/>
<evidence type="ECO:0000256" key="1">
    <source>
        <dbReference type="SAM" id="Phobius"/>
    </source>
</evidence>
<gene>
    <name evidence="2" type="ORF">DCCM_3053</name>
</gene>
<keyword evidence="1" id="KW-0812">Transmembrane</keyword>
<keyword evidence="1" id="KW-0472">Membrane</keyword>
<protein>
    <submittedName>
        <fullName evidence="2">Uncharacterized protein</fullName>
    </submittedName>
</protein>
<evidence type="ECO:0000313" key="2">
    <source>
        <dbReference type="EMBL" id="GBF33942.1"/>
    </source>
</evidence>
<dbReference type="EMBL" id="BFAV01000124">
    <property type="protein sequence ID" value="GBF33942.1"/>
    <property type="molecule type" value="Genomic_DNA"/>
</dbReference>
<reference evidence="3" key="1">
    <citation type="submission" date="2018-02" db="EMBL/GenBank/DDBJ databases">
        <title>Genome sequence of Desulfocucumis palustris strain NAW-5.</title>
        <authorList>
            <person name="Watanabe M."/>
            <person name="Kojima H."/>
            <person name="Fukui M."/>
        </authorList>
    </citation>
    <scope>NUCLEOTIDE SEQUENCE [LARGE SCALE GENOMIC DNA]</scope>
    <source>
        <strain evidence="3">NAW-5</strain>
    </source>
</reference>
<organism evidence="2 3">
    <name type="scientific">Desulfocucumis palustris</name>
    <dbReference type="NCBI Taxonomy" id="1898651"/>
    <lineage>
        <taxon>Bacteria</taxon>
        <taxon>Bacillati</taxon>
        <taxon>Bacillota</taxon>
        <taxon>Clostridia</taxon>
        <taxon>Eubacteriales</taxon>
        <taxon>Desulfocucumaceae</taxon>
        <taxon>Desulfocucumis</taxon>
    </lineage>
</organism>
<dbReference type="AlphaFoldDB" id="A0A2L2XCU3"/>
<evidence type="ECO:0000313" key="3">
    <source>
        <dbReference type="Proteomes" id="UP000239549"/>
    </source>
</evidence>
<comment type="caution">
    <text evidence="2">The sequence shown here is derived from an EMBL/GenBank/DDBJ whole genome shotgun (WGS) entry which is preliminary data.</text>
</comment>
<dbReference type="Proteomes" id="UP000239549">
    <property type="component" value="Unassembled WGS sequence"/>
</dbReference>
<name>A0A2L2XCU3_9FIRM</name>
<keyword evidence="1" id="KW-1133">Transmembrane helix</keyword>